<gene>
    <name evidence="13" type="ORF">CBER1_04524</name>
</gene>
<dbReference type="GO" id="GO:1990180">
    <property type="term" value="P:mitochondrial tRNA 3'-end processing"/>
    <property type="evidence" value="ECO:0007669"/>
    <property type="project" value="TreeGrafter"/>
</dbReference>
<dbReference type="Gene3D" id="3.60.15.10">
    <property type="entry name" value="Ribonuclease Z/Hydroxyacylglutathione hydrolase-like"/>
    <property type="match status" value="2"/>
</dbReference>
<organism evidence="13 14">
    <name type="scientific">Cercospora berteroae</name>
    <dbReference type="NCBI Taxonomy" id="357750"/>
    <lineage>
        <taxon>Eukaryota</taxon>
        <taxon>Fungi</taxon>
        <taxon>Dikarya</taxon>
        <taxon>Ascomycota</taxon>
        <taxon>Pezizomycotina</taxon>
        <taxon>Dothideomycetes</taxon>
        <taxon>Dothideomycetidae</taxon>
        <taxon>Mycosphaerellales</taxon>
        <taxon>Mycosphaerellaceae</taxon>
        <taxon>Cercospora</taxon>
    </lineage>
</organism>
<dbReference type="AlphaFoldDB" id="A0A2S6CF33"/>
<dbReference type="OrthoDB" id="527344at2759"/>
<evidence type="ECO:0000256" key="10">
    <source>
        <dbReference type="ARBA" id="ARBA00022833"/>
    </source>
</evidence>
<dbReference type="InterPro" id="IPR027794">
    <property type="entry name" value="tRNase_Z_dom"/>
</dbReference>
<reference evidence="14" key="1">
    <citation type="journal article" date="2017" name="bioRxiv">
        <title>Conservation of a gene cluster reveals novel cercosporin biosynthetic mechanisms and extends production to the genus Colletotrichum.</title>
        <authorList>
            <person name="de Jonge R."/>
            <person name="Ebert M.K."/>
            <person name="Huitt-Roehl C.R."/>
            <person name="Pal P."/>
            <person name="Suttle J.C."/>
            <person name="Spanner R.E."/>
            <person name="Neubauer J.D."/>
            <person name="Jurick W.M.II."/>
            <person name="Stott K.A."/>
            <person name="Secor G.A."/>
            <person name="Thomma B.P.H.J."/>
            <person name="Van de Peer Y."/>
            <person name="Townsend C.A."/>
            <person name="Bolton M.D."/>
        </authorList>
    </citation>
    <scope>NUCLEOTIDE SEQUENCE [LARGE SCALE GENOMIC DNA]</scope>
    <source>
        <strain evidence="14">CBS538.71</strain>
    </source>
</reference>
<evidence type="ECO:0000256" key="6">
    <source>
        <dbReference type="ARBA" id="ARBA00022722"/>
    </source>
</evidence>
<feature type="region of interest" description="Disordered" evidence="11">
    <location>
        <begin position="1213"/>
        <end position="1254"/>
    </location>
</feature>
<dbReference type="PANTHER" id="PTHR12553">
    <property type="entry name" value="ZINC PHOSPHODIESTERASE ELAC PROTEIN 2"/>
    <property type="match status" value="1"/>
</dbReference>
<keyword evidence="9" id="KW-0378">Hydrolase</keyword>
<comment type="cofactor">
    <cofactor evidence="2">
        <name>Zn(2+)</name>
        <dbReference type="ChEBI" id="CHEBI:29105"/>
    </cofactor>
</comment>
<feature type="compositionally biased region" description="Low complexity" evidence="11">
    <location>
        <begin position="403"/>
        <end position="422"/>
    </location>
</feature>
<comment type="similarity">
    <text evidence="3">Belongs to the RNase Z family.</text>
</comment>
<evidence type="ECO:0000256" key="1">
    <source>
        <dbReference type="ARBA" id="ARBA00000402"/>
    </source>
</evidence>
<dbReference type="PANTHER" id="PTHR12553:SF49">
    <property type="entry name" value="ZINC PHOSPHODIESTERASE ELAC PROTEIN 2"/>
    <property type="match status" value="1"/>
</dbReference>
<dbReference type="EMBL" id="PNEN01000465">
    <property type="protein sequence ID" value="PPJ58326.1"/>
    <property type="molecule type" value="Genomic_DNA"/>
</dbReference>
<dbReference type="Proteomes" id="UP000237631">
    <property type="component" value="Unassembled WGS sequence"/>
</dbReference>
<evidence type="ECO:0000256" key="11">
    <source>
        <dbReference type="SAM" id="MobiDB-lite"/>
    </source>
</evidence>
<dbReference type="GO" id="GO:0046872">
    <property type="term" value="F:metal ion binding"/>
    <property type="evidence" value="ECO:0007669"/>
    <property type="project" value="UniProtKB-KW"/>
</dbReference>
<dbReference type="CDD" id="cd07718">
    <property type="entry name" value="RNaseZ_ELAC1_ELAC2-C-term-like_MBL-fold"/>
    <property type="match status" value="1"/>
</dbReference>
<evidence type="ECO:0000256" key="4">
    <source>
        <dbReference type="ARBA" id="ARBA00012477"/>
    </source>
</evidence>
<feature type="compositionally biased region" description="Basic and acidic residues" evidence="11">
    <location>
        <begin position="155"/>
        <end position="168"/>
    </location>
</feature>
<protein>
    <recommendedName>
        <fullName evidence="4">ribonuclease Z</fullName>
        <ecNumber evidence="4">3.1.26.11</ecNumber>
    </recommendedName>
</protein>
<evidence type="ECO:0000256" key="9">
    <source>
        <dbReference type="ARBA" id="ARBA00022801"/>
    </source>
</evidence>
<dbReference type="InterPro" id="IPR036866">
    <property type="entry name" value="RibonucZ/Hydroxyglut_hydro"/>
</dbReference>
<feature type="region of interest" description="Disordered" evidence="11">
    <location>
        <begin position="100"/>
        <end position="168"/>
    </location>
</feature>
<feature type="domain" description="tRNase Z endonuclease" evidence="12">
    <location>
        <begin position="220"/>
        <end position="282"/>
    </location>
</feature>
<feature type="region of interest" description="Disordered" evidence="11">
    <location>
        <begin position="403"/>
        <end position="430"/>
    </location>
</feature>
<keyword evidence="7" id="KW-0479">Metal-binding</keyword>
<accession>A0A2S6CF33</accession>
<evidence type="ECO:0000256" key="7">
    <source>
        <dbReference type="ARBA" id="ARBA00022723"/>
    </source>
</evidence>
<dbReference type="SUPFAM" id="SSF56281">
    <property type="entry name" value="Metallo-hydrolase/oxidoreductase"/>
    <property type="match status" value="2"/>
</dbReference>
<keyword evidence="6" id="KW-0540">Nuclease</keyword>
<keyword evidence="10" id="KW-0862">Zinc</keyword>
<evidence type="ECO:0000259" key="12">
    <source>
        <dbReference type="Pfam" id="PF13691"/>
    </source>
</evidence>
<keyword evidence="5" id="KW-0819">tRNA processing</keyword>
<evidence type="ECO:0000313" key="13">
    <source>
        <dbReference type="EMBL" id="PPJ58326.1"/>
    </source>
</evidence>
<name>A0A2S6CF33_9PEZI</name>
<comment type="catalytic activity">
    <reaction evidence="1">
        <text>Endonucleolytic cleavage of RNA, removing extra 3' nucleotides from tRNA precursor, generating 3' termini of tRNAs. A 3'-hydroxy group is left at the tRNA terminus and a 5'-phosphoryl group is left at the trailer molecule.</text>
        <dbReference type="EC" id="3.1.26.11"/>
    </reaction>
</comment>
<dbReference type="Pfam" id="PF13691">
    <property type="entry name" value="Lactamase_B_4"/>
    <property type="match status" value="1"/>
</dbReference>
<feature type="compositionally biased region" description="Gly residues" evidence="11">
    <location>
        <begin position="1217"/>
        <end position="1228"/>
    </location>
</feature>
<evidence type="ECO:0000313" key="14">
    <source>
        <dbReference type="Proteomes" id="UP000237631"/>
    </source>
</evidence>
<sequence>MASTSHPLRRVTSFTTSRFASASPHSPRYYARYNPLRPHKTSQPHRTPLDSEVAQARPTVVSALNELLTGHNSLHKTPLDPKVAQTRPQVVSALNELLTGHKSPPERKTLAPAPAQTTRDETLVTEFEPKYRSFDPDDTPTGRLRKRHSLGARTKAPDHDTQESESTREGIKLGRVVPEAVIVFRSHHKENLKAPTRIGHSILARSDWVPANRMGKSHVQILTTPTADTPGTTLLLHFDSKRYLIGSLAEGTQRACVQMGAKLIKVSECFLTGRTEWTNTGGMIGMILTLADSLSSSSQYSLEETLRKLRSKAEQIKATEGEDKFAELEAEAQAKKDMGSSLTIFGPPNLNHTLATARRFVFRKGMPINIHEIRDNGLPQQDAKQQDYQPFWADDNVKVWPMSISPSSDASKSRSSSISPSKRSFDQMRAGDEGNFVQITGDLTQEDRDYLTVKAVVGDMFNSSWRLDTLYETPLAQVKLPATIFVRDPETNKIKKYTGPLPGDRENPPPNPELKVLVRKPWPGALVNNLPDVKPGKQAISYIFRNHMQRGRFHPERAIARGVQPGHNFSKLAQGEEVQNDKGEWVKPEEVLDPPRVGGGVAVIDLPGPEYIDNLIARPEWREQKVMEGVGAVVWMCGKGVASDERLHAFMKEFSHLEHIVSSSDYCPNHVAMEGVAGSTARLKRVDPNRYRVPVHDVEGDAPQQYGGSADFAETRRSRPLPEKAHIAVRGQRVQLLPSVEFKPEEALTPLNVEEAAAEVPEEVMQEARKAQEAAKNPGADVLEWLKTLPPGADKAEVITLGTGSALPSKYRNVSSTLVLVPGWGNIMFDAGENTLGQLKRVFDPAELKDVLQNLRLLVISHMHADHQLGTTSVIKAWYQEMHNSKPGERVSQTDSWEDILAPRDRLAVISEAAMQHWLYEYSQLEDYGYSRIAPLSLKTGDPQKRWQSRLSWFLPPVQLSNLSTADYQDKLEAHTVPAEALQVSELEAVAVKHCHGARAVSVTLPSGFKVSYSGDCRPSEGFAQIGKGSTVCIHEATFDDELQGDAEAKNHSTTSEALDIAQKMNARACILTHFSQRYQKFPILERVEASTADGDVMDTNTAADTLADETVNDPEDEMASGPLEDAAATFPDQTTAEGDTGKQYNLPSIKRVYGYNGSLEDEKPKAVKFKLQSDMKVAVAFDYMRIKVGDVWQMENFTPAFLKLLEVEENKKEGGDAGGADGGAGGKTGKKKAKGNGQQGNKGKGKGEKTRRN</sequence>
<evidence type="ECO:0000256" key="8">
    <source>
        <dbReference type="ARBA" id="ARBA00022759"/>
    </source>
</evidence>
<keyword evidence="14" id="KW-1185">Reference proteome</keyword>
<dbReference type="STRING" id="357750.A0A2S6CF33"/>
<evidence type="ECO:0000256" key="3">
    <source>
        <dbReference type="ARBA" id="ARBA00007823"/>
    </source>
</evidence>
<dbReference type="GO" id="GO:0005739">
    <property type="term" value="C:mitochondrion"/>
    <property type="evidence" value="ECO:0007669"/>
    <property type="project" value="TreeGrafter"/>
</dbReference>
<keyword evidence="8" id="KW-0255">Endonuclease</keyword>
<feature type="compositionally biased region" description="Basic and acidic residues" evidence="11">
    <location>
        <begin position="118"/>
        <end position="135"/>
    </location>
</feature>
<feature type="region of interest" description="Disordered" evidence="11">
    <location>
        <begin position="16"/>
        <end position="50"/>
    </location>
</feature>
<dbReference type="GO" id="GO:0042781">
    <property type="term" value="F:3'-tRNA processing endoribonuclease activity"/>
    <property type="evidence" value="ECO:0007669"/>
    <property type="project" value="UniProtKB-EC"/>
</dbReference>
<evidence type="ECO:0000256" key="2">
    <source>
        <dbReference type="ARBA" id="ARBA00001947"/>
    </source>
</evidence>
<dbReference type="InterPro" id="IPR047151">
    <property type="entry name" value="RNZ2-like"/>
</dbReference>
<proteinExistence type="inferred from homology"/>
<evidence type="ECO:0000256" key="5">
    <source>
        <dbReference type="ARBA" id="ARBA00022694"/>
    </source>
</evidence>
<comment type="caution">
    <text evidence="13">The sequence shown here is derived from an EMBL/GenBank/DDBJ whole genome shotgun (WGS) entry which is preliminary data.</text>
</comment>
<dbReference type="EC" id="3.1.26.11" evidence="4"/>